<feature type="region of interest" description="Disordered" evidence="1">
    <location>
        <begin position="82"/>
        <end position="106"/>
    </location>
</feature>
<evidence type="ECO:0000313" key="2">
    <source>
        <dbReference type="EMBL" id="EQC32705.1"/>
    </source>
</evidence>
<keyword evidence="3" id="KW-1185">Reference proteome</keyword>
<accession>T0QGE9</accession>
<evidence type="ECO:0000313" key="3">
    <source>
        <dbReference type="Proteomes" id="UP000030762"/>
    </source>
</evidence>
<evidence type="ECO:0000256" key="1">
    <source>
        <dbReference type="SAM" id="MobiDB-lite"/>
    </source>
</evidence>
<dbReference type="EMBL" id="JH767162">
    <property type="protein sequence ID" value="EQC32705.1"/>
    <property type="molecule type" value="Genomic_DNA"/>
</dbReference>
<name>T0QGE9_SAPDV</name>
<gene>
    <name evidence="2" type="ORF">SDRG_09678</name>
</gene>
<protein>
    <submittedName>
        <fullName evidence="2">Uncharacterized protein</fullName>
    </submittedName>
</protein>
<sequence>MHPTESASYMMSLPPLHAFQRHHDTDAMHSTSLPPIKLAPSYEPTRPMSNFSIEVITGMSSPPACKKRKMGMYDIMDAEPTHATHPPVPSSLTIFPSQRRGSSRRRPATIARLKSGKDICVVAHDGVIDWLDTYFMYGFDANSIFGSLCPVEKGEWVQEELDYLRQLLHLIKAGKMRVPFGKSLDTYLSDRLHSDLTRMRKQLQMMQVQTDVPRLAHLHPMTDDETSALKDVKMRFLLHHQGSVVDQMQNQALDQSWVLSLKQ</sequence>
<dbReference type="RefSeq" id="XP_008613849.1">
    <property type="nucleotide sequence ID" value="XM_008615627.1"/>
</dbReference>
<proteinExistence type="predicted"/>
<reference evidence="2 3" key="1">
    <citation type="submission" date="2012-04" db="EMBL/GenBank/DDBJ databases">
        <title>The Genome Sequence of Saprolegnia declina VS20.</title>
        <authorList>
            <consortium name="The Broad Institute Genome Sequencing Platform"/>
            <person name="Russ C."/>
            <person name="Nusbaum C."/>
            <person name="Tyler B."/>
            <person name="van West P."/>
            <person name="Dieguez-Uribeondo J."/>
            <person name="de Bruijn I."/>
            <person name="Tripathy S."/>
            <person name="Jiang R."/>
            <person name="Young S.K."/>
            <person name="Zeng Q."/>
            <person name="Gargeya S."/>
            <person name="Fitzgerald M."/>
            <person name="Haas B."/>
            <person name="Abouelleil A."/>
            <person name="Alvarado L."/>
            <person name="Arachchi H.M."/>
            <person name="Berlin A."/>
            <person name="Chapman S.B."/>
            <person name="Goldberg J."/>
            <person name="Griggs A."/>
            <person name="Gujja S."/>
            <person name="Hansen M."/>
            <person name="Howarth C."/>
            <person name="Imamovic A."/>
            <person name="Larimer J."/>
            <person name="McCowen C."/>
            <person name="Montmayeur A."/>
            <person name="Murphy C."/>
            <person name="Neiman D."/>
            <person name="Pearson M."/>
            <person name="Priest M."/>
            <person name="Roberts A."/>
            <person name="Saif S."/>
            <person name="Shea T."/>
            <person name="Sisk P."/>
            <person name="Sykes S."/>
            <person name="Wortman J."/>
            <person name="Nusbaum C."/>
            <person name="Birren B."/>
        </authorList>
    </citation>
    <scope>NUCLEOTIDE SEQUENCE [LARGE SCALE GENOMIC DNA]</scope>
    <source>
        <strain evidence="2 3">VS20</strain>
    </source>
</reference>
<dbReference type="VEuPathDB" id="FungiDB:SDRG_09678"/>
<dbReference type="OrthoDB" id="65465at2759"/>
<dbReference type="GeneID" id="19950405"/>
<dbReference type="InParanoid" id="T0QGE9"/>
<dbReference type="AlphaFoldDB" id="T0QGE9"/>
<organism evidence="2 3">
    <name type="scientific">Saprolegnia diclina (strain VS20)</name>
    <dbReference type="NCBI Taxonomy" id="1156394"/>
    <lineage>
        <taxon>Eukaryota</taxon>
        <taxon>Sar</taxon>
        <taxon>Stramenopiles</taxon>
        <taxon>Oomycota</taxon>
        <taxon>Saprolegniomycetes</taxon>
        <taxon>Saprolegniales</taxon>
        <taxon>Saprolegniaceae</taxon>
        <taxon>Saprolegnia</taxon>
    </lineage>
</organism>
<dbReference type="Proteomes" id="UP000030762">
    <property type="component" value="Unassembled WGS sequence"/>
</dbReference>
<dbReference type="OMA" id="DICVVAH"/>